<feature type="transmembrane region" description="Helical" evidence="5">
    <location>
        <begin position="158"/>
        <end position="180"/>
    </location>
</feature>
<dbReference type="InterPro" id="IPR002657">
    <property type="entry name" value="BilAc:Na_symport/Acr3"/>
</dbReference>
<protein>
    <recommendedName>
        <fullName evidence="8">Bile acid:sodium symporter</fullName>
    </recommendedName>
</protein>
<evidence type="ECO:0000313" key="7">
    <source>
        <dbReference type="Proteomes" id="UP000034166"/>
    </source>
</evidence>
<comment type="subcellular location">
    <subcellularLocation>
        <location evidence="1">Membrane</location>
        <topology evidence="1">Multi-pass membrane protein</topology>
    </subcellularLocation>
</comment>
<evidence type="ECO:0000256" key="1">
    <source>
        <dbReference type="ARBA" id="ARBA00004141"/>
    </source>
</evidence>
<keyword evidence="7" id="KW-1185">Reference proteome</keyword>
<feature type="transmembrane region" description="Helical" evidence="5">
    <location>
        <begin position="38"/>
        <end position="58"/>
    </location>
</feature>
<dbReference type="Pfam" id="PF01758">
    <property type="entry name" value="SBF"/>
    <property type="match status" value="1"/>
</dbReference>
<dbReference type="EMBL" id="LAYY01000007">
    <property type="protein sequence ID" value="KKK38451.1"/>
    <property type="molecule type" value="Genomic_DNA"/>
</dbReference>
<dbReference type="PANTHER" id="PTHR10361:SF28">
    <property type="entry name" value="P3 PROTEIN-RELATED"/>
    <property type="match status" value="1"/>
</dbReference>
<dbReference type="InterPro" id="IPR038770">
    <property type="entry name" value="Na+/solute_symporter_sf"/>
</dbReference>
<reference evidence="6 7" key="1">
    <citation type="submission" date="2015-04" db="EMBL/GenBank/DDBJ databases">
        <title>Taxonomic description and genome sequence of Bacillus campisalis sp. nov., a novel member of the genus Bacillus isolated from solar saltern.</title>
        <authorList>
            <person name="Mathan Kumar R."/>
            <person name="Kaur G."/>
            <person name="Kumar A."/>
            <person name="Singh N.K."/>
            <person name="Kaur N."/>
            <person name="Kumar N."/>
            <person name="Mayilraj S."/>
        </authorList>
    </citation>
    <scope>NUCLEOTIDE SEQUENCE [LARGE SCALE GENOMIC DNA]</scope>
    <source>
        <strain evidence="6 7">SA2-6</strain>
    </source>
</reference>
<evidence type="ECO:0000256" key="4">
    <source>
        <dbReference type="ARBA" id="ARBA00023136"/>
    </source>
</evidence>
<dbReference type="PATRIC" id="fig|1408103.3.peg.1695"/>
<sequence>MLQKINKQLERIMPVITPVSVVIGVLFAAAFIPYTNWVPWIFAFMTFAGSLGANLNAFKETLKHPFPLFLTLVILHVLMPAWAWGVGHLAFNGDAYTITGIVLGMAIPTGISSLIWVAIYRGNIALTLSIIIIDTILSPFIVPFTLTLMVGSRVEMDVLSIMGGLFGMVVVPSILGMLLNQGTKGKAKTILSPKLAPFSKLGLAVVVMINSAAVSPYLRTIDVKLLQITAIVFFIAFTGYLLSFFIGKLFKGDRDTVIALTFTGGMRNISAGAVLAVSYFPPPVAVPVVVGMLFQQVLASFYGFFVDRHYSRRYYEKTHTA</sequence>
<dbReference type="AlphaFoldDB" id="A0A0M2SXL9"/>
<feature type="transmembrane region" description="Helical" evidence="5">
    <location>
        <begin position="225"/>
        <end position="245"/>
    </location>
</feature>
<keyword evidence="2 5" id="KW-0812">Transmembrane</keyword>
<feature type="transmembrane region" description="Helical" evidence="5">
    <location>
        <begin position="286"/>
        <end position="305"/>
    </location>
</feature>
<comment type="caution">
    <text evidence="6">The sequence shown here is derived from an EMBL/GenBank/DDBJ whole genome shotgun (WGS) entry which is preliminary data.</text>
</comment>
<dbReference type="RefSeq" id="WP_046523142.1">
    <property type="nucleotide sequence ID" value="NZ_LAYY01000007.1"/>
</dbReference>
<dbReference type="OrthoDB" id="1551454at2"/>
<feature type="transmembrane region" description="Helical" evidence="5">
    <location>
        <begin position="201"/>
        <end position="219"/>
    </location>
</feature>
<feature type="transmembrane region" description="Helical" evidence="5">
    <location>
        <begin position="12"/>
        <end position="32"/>
    </location>
</feature>
<feature type="transmembrane region" description="Helical" evidence="5">
    <location>
        <begin position="124"/>
        <end position="146"/>
    </location>
</feature>
<dbReference type="GO" id="GO:0016020">
    <property type="term" value="C:membrane"/>
    <property type="evidence" value="ECO:0007669"/>
    <property type="project" value="UniProtKB-SubCell"/>
</dbReference>
<name>A0A0M2SXL9_9BACI</name>
<organism evidence="6 7">
    <name type="scientific">Mesobacillus campisalis</name>
    <dbReference type="NCBI Taxonomy" id="1408103"/>
    <lineage>
        <taxon>Bacteria</taxon>
        <taxon>Bacillati</taxon>
        <taxon>Bacillota</taxon>
        <taxon>Bacilli</taxon>
        <taxon>Bacillales</taxon>
        <taxon>Bacillaceae</taxon>
        <taxon>Mesobacillus</taxon>
    </lineage>
</organism>
<evidence type="ECO:0000256" key="5">
    <source>
        <dbReference type="SAM" id="Phobius"/>
    </source>
</evidence>
<dbReference type="Proteomes" id="UP000034166">
    <property type="component" value="Unassembled WGS sequence"/>
</dbReference>
<proteinExistence type="predicted"/>
<evidence type="ECO:0000256" key="3">
    <source>
        <dbReference type="ARBA" id="ARBA00022989"/>
    </source>
</evidence>
<feature type="transmembrane region" description="Helical" evidence="5">
    <location>
        <begin position="257"/>
        <end position="280"/>
    </location>
</feature>
<keyword evidence="3 5" id="KW-1133">Transmembrane helix</keyword>
<keyword evidence="4 5" id="KW-0472">Membrane</keyword>
<dbReference type="PANTHER" id="PTHR10361">
    <property type="entry name" value="SODIUM-BILE ACID COTRANSPORTER"/>
    <property type="match status" value="1"/>
</dbReference>
<accession>A0A0M2SXL9</accession>
<evidence type="ECO:0008006" key="8">
    <source>
        <dbReference type="Google" id="ProtNLM"/>
    </source>
</evidence>
<evidence type="ECO:0000313" key="6">
    <source>
        <dbReference type="EMBL" id="KKK38451.1"/>
    </source>
</evidence>
<feature type="transmembrane region" description="Helical" evidence="5">
    <location>
        <begin position="65"/>
        <end position="84"/>
    </location>
</feature>
<gene>
    <name evidence="6" type="ORF">WQ57_07530</name>
</gene>
<evidence type="ECO:0000256" key="2">
    <source>
        <dbReference type="ARBA" id="ARBA00022692"/>
    </source>
</evidence>
<dbReference type="Gene3D" id="1.20.1530.20">
    <property type="match status" value="1"/>
</dbReference>
<dbReference type="InterPro" id="IPR004710">
    <property type="entry name" value="Bilac:Na_transpt"/>
</dbReference>
<feature type="transmembrane region" description="Helical" evidence="5">
    <location>
        <begin position="96"/>
        <end position="117"/>
    </location>
</feature>